<feature type="signal peptide" evidence="7">
    <location>
        <begin position="1"/>
        <end position="37"/>
    </location>
</feature>
<dbReference type="PANTHER" id="PTHR30024">
    <property type="entry name" value="ALIPHATIC SULFONATES-BINDING PROTEIN-RELATED"/>
    <property type="match status" value="1"/>
</dbReference>
<evidence type="ECO:0000256" key="6">
    <source>
        <dbReference type="ARBA" id="ARBA00070228"/>
    </source>
</evidence>
<sequence length="346" mass="36987">MPQHTANQPRRRKLLRLLALSASTWGISAPVFSPAFAQAAPASKAPEVLRIGYQKSAVNLVILRQQGALEKRFPNTRVSWVEFPAGPQLLEALAVGSLEFGLTGDAPPVFAQAAGKELVYVGAEPPKPDSSAILVLRESPLKTLADLKGKKVALQKGSSAHYLLVRAVEKAGLQWSDITPIYLTPADARAAFERQSVDAWAIWDPFYSATQLAIQARALATGRGLSSNNSFYLASLPFATQHGDTVVALLAELTRADKFAQESRPQAIKLIADFSGLDAGVVSLFLQRRPASPVAPLNASTRADQQKVADAFFKLGLIPKAVQVADIVWSAPAVHVASAVTAKTKP</sequence>
<dbReference type="PANTHER" id="PTHR30024:SF42">
    <property type="entry name" value="ALIPHATIC SULFONATES-BINDING PROTEIN-RELATED"/>
    <property type="match status" value="1"/>
</dbReference>
<dbReference type="PROSITE" id="PS51318">
    <property type="entry name" value="TAT"/>
    <property type="match status" value="1"/>
</dbReference>
<dbReference type="RefSeq" id="WP_117179350.1">
    <property type="nucleotide sequence ID" value="NZ_QFZK01000014.1"/>
</dbReference>
<dbReference type="AlphaFoldDB" id="A0A3E1R8B1"/>
<evidence type="ECO:0000256" key="2">
    <source>
        <dbReference type="ARBA" id="ARBA00010742"/>
    </source>
</evidence>
<dbReference type="InterPro" id="IPR010067">
    <property type="entry name" value="ABC_SsuA_sub-bd"/>
</dbReference>
<keyword evidence="3" id="KW-0813">Transport</keyword>
<reference evidence="9 10" key="1">
    <citation type="submission" date="2018-05" db="EMBL/GenBank/DDBJ databases">
        <title>Rhodoferax soyangensis sp.nov., isolated from an oligotrophic freshwater lake.</title>
        <authorList>
            <person name="Park M."/>
        </authorList>
    </citation>
    <scope>NUCLEOTIDE SEQUENCE [LARGE SCALE GENOMIC DNA]</scope>
    <source>
        <strain evidence="9 10">IMCC26218</strain>
    </source>
</reference>
<dbReference type="CDD" id="cd13557">
    <property type="entry name" value="PBP2_SsuA"/>
    <property type="match status" value="1"/>
</dbReference>
<comment type="subcellular location">
    <subcellularLocation>
        <location evidence="1">Periplasm</location>
    </subcellularLocation>
</comment>
<organism evidence="9 10">
    <name type="scientific">Rhodoferax lacus</name>
    <dbReference type="NCBI Taxonomy" id="2184758"/>
    <lineage>
        <taxon>Bacteria</taxon>
        <taxon>Pseudomonadati</taxon>
        <taxon>Pseudomonadota</taxon>
        <taxon>Betaproteobacteria</taxon>
        <taxon>Burkholderiales</taxon>
        <taxon>Comamonadaceae</taxon>
        <taxon>Rhodoferax</taxon>
    </lineage>
</organism>
<evidence type="ECO:0000256" key="4">
    <source>
        <dbReference type="ARBA" id="ARBA00022729"/>
    </source>
</evidence>
<evidence type="ECO:0000256" key="1">
    <source>
        <dbReference type="ARBA" id="ARBA00004418"/>
    </source>
</evidence>
<dbReference type="FunFam" id="3.40.190.10:FF:000050">
    <property type="entry name" value="Sulfonate ABC transporter substrate-binding protein"/>
    <property type="match status" value="1"/>
</dbReference>
<keyword evidence="10" id="KW-1185">Reference proteome</keyword>
<dbReference type="NCBIfam" id="NF008588">
    <property type="entry name" value="PRK11553.1"/>
    <property type="match status" value="1"/>
</dbReference>
<gene>
    <name evidence="9" type="ORF">DIC66_17285</name>
</gene>
<dbReference type="InterPro" id="IPR006311">
    <property type="entry name" value="TAT_signal"/>
</dbReference>
<dbReference type="Proteomes" id="UP000260665">
    <property type="component" value="Unassembled WGS sequence"/>
</dbReference>
<keyword evidence="4 7" id="KW-0732">Signal</keyword>
<dbReference type="GO" id="GO:0042626">
    <property type="term" value="F:ATPase-coupled transmembrane transporter activity"/>
    <property type="evidence" value="ECO:0007669"/>
    <property type="project" value="InterPro"/>
</dbReference>
<evidence type="ECO:0000313" key="10">
    <source>
        <dbReference type="Proteomes" id="UP000260665"/>
    </source>
</evidence>
<dbReference type="NCBIfam" id="TIGR01728">
    <property type="entry name" value="SsuA_fam"/>
    <property type="match status" value="1"/>
</dbReference>
<dbReference type="SUPFAM" id="SSF53850">
    <property type="entry name" value="Periplasmic binding protein-like II"/>
    <property type="match status" value="1"/>
</dbReference>
<feature type="chain" id="PRO_5017706299" description="Putative aliphatic sulfonates-binding protein" evidence="7">
    <location>
        <begin position="38"/>
        <end position="346"/>
    </location>
</feature>
<protein>
    <recommendedName>
        <fullName evidence="6">Putative aliphatic sulfonates-binding protein</fullName>
    </recommendedName>
</protein>
<dbReference type="GO" id="GO:0016020">
    <property type="term" value="C:membrane"/>
    <property type="evidence" value="ECO:0007669"/>
    <property type="project" value="InterPro"/>
</dbReference>
<name>A0A3E1R8B1_9BURK</name>
<dbReference type="Gene3D" id="3.40.190.10">
    <property type="entry name" value="Periplasmic binding protein-like II"/>
    <property type="match status" value="2"/>
</dbReference>
<evidence type="ECO:0000259" key="8">
    <source>
        <dbReference type="SMART" id="SM00062"/>
    </source>
</evidence>
<dbReference type="OrthoDB" id="286202at2"/>
<feature type="domain" description="Solute-binding protein family 3/N-terminal" evidence="8">
    <location>
        <begin position="48"/>
        <end position="278"/>
    </location>
</feature>
<comment type="caution">
    <text evidence="9">The sequence shown here is derived from an EMBL/GenBank/DDBJ whole genome shotgun (WGS) entry which is preliminary data.</text>
</comment>
<dbReference type="InterPro" id="IPR001638">
    <property type="entry name" value="Solute-binding_3/MltF_N"/>
</dbReference>
<proteinExistence type="inferred from homology"/>
<dbReference type="SMART" id="SM00062">
    <property type="entry name" value="PBPb"/>
    <property type="match status" value="1"/>
</dbReference>
<evidence type="ECO:0000313" key="9">
    <source>
        <dbReference type="EMBL" id="RFO95557.1"/>
    </source>
</evidence>
<dbReference type="InterPro" id="IPR015168">
    <property type="entry name" value="SsuA/THI5"/>
</dbReference>
<dbReference type="GO" id="GO:0042597">
    <property type="term" value="C:periplasmic space"/>
    <property type="evidence" value="ECO:0007669"/>
    <property type="project" value="UniProtKB-SubCell"/>
</dbReference>
<comment type="function">
    <text evidence="5">Part of a binding-protein-dependent transport system for aliphatic sulfonates. Putative binding protein.</text>
</comment>
<evidence type="ECO:0000256" key="3">
    <source>
        <dbReference type="ARBA" id="ARBA00022448"/>
    </source>
</evidence>
<evidence type="ECO:0000256" key="5">
    <source>
        <dbReference type="ARBA" id="ARBA00055538"/>
    </source>
</evidence>
<accession>A0A3E1R8B1</accession>
<comment type="similarity">
    <text evidence="2">Belongs to the bacterial solute-binding protein SsuA/TauA family.</text>
</comment>
<dbReference type="Pfam" id="PF09084">
    <property type="entry name" value="NMT1"/>
    <property type="match status" value="1"/>
</dbReference>
<dbReference type="EMBL" id="QFZK01000014">
    <property type="protein sequence ID" value="RFO95557.1"/>
    <property type="molecule type" value="Genomic_DNA"/>
</dbReference>
<evidence type="ECO:0000256" key="7">
    <source>
        <dbReference type="SAM" id="SignalP"/>
    </source>
</evidence>